<feature type="region of interest" description="Disordered" evidence="1">
    <location>
        <begin position="55"/>
        <end position="83"/>
    </location>
</feature>
<evidence type="ECO:0000256" key="2">
    <source>
        <dbReference type="SAM" id="Phobius"/>
    </source>
</evidence>
<organism evidence="3 4">
    <name type="scientific">Huso huso</name>
    <name type="common">Beluga</name>
    <name type="synonym">Acipenser huso</name>
    <dbReference type="NCBI Taxonomy" id="61971"/>
    <lineage>
        <taxon>Eukaryota</taxon>
        <taxon>Metazoa</taxon>
        <taxon>Chordata</taxon>
        <taxon>Craniata</taxon>
        <taxon>Vertebrata</taxon>
        <taxon>Euteleostomi</taxon>
        <taxon>Actinopterygii</taxon>
        <taxon>Chondrostei</taxon>
        <taxon>Acipenseriformes</taxon>
        <taxon>Acipenseridae</taxon>
        <taxon>Huso</taxon>
    </lineage>
</organism>
<keyword evidence="4" id="KW-1185">Reference proteome</keyword>
<keyword evidence="2" id="KW-1133">Transmembrane helix</keyword>
<keyword evidence="2" id="KW-0472">Membrane</keyword>
<dbReference type="Proteomes" id="UP001369086">
    <property type="component" value="Unassembled WGS sequence"/>
</dbReference>
<dbReference type="InterPro" id="IPR029180">
    <property type="entry name" value="Myc_target_1"/>
</dbReference>
<dbReference type="PANTHER" id="PTHR14869:SF0">
    <property type="entry name" value="MYC TARGET PROTEIN 1"/>
    <property type="match status" value="1"/>
</dbReference>
<evidence type="ECO:0000313" key="3">
    <source>
        <dbReference type="EMBL" id="KAK6489764.1"/>
    </source>
</evidence>
<dbReference type="PANTHER" id="PTHR14869">
    <property type="entry name" value="MYC TARGET PROTEIN 1"/>
    <property type="match status" value="1"/>
</dbReference>
<protein>
    <submittedName>
        <fullName evidence="3">Myc target protein 1-like protein</fullName>
    </submittedName>
</protein>
<feature type="transmembrane region" description="Helical" evidence="2">
    <location>
        <begin position="22"/>
        <end position="47"/>
    </location>
</feature>
<proteinExistence type="predicted"/>
<keyword evidence="2" id="KW-0812">Transmembrane</keyword>
<name>A0ABR0ZYJ5_HUSHU</name>
<comment type="caution">
    <text evidence="3">The sequence shown here is derived from an EMBL/GenBank/DDBJ whole genome shotgun (WGS) entry which is preliminary data.</text>
</comment>
<reference evidence="3 4" key="1">
    <citation type="submission" date="2021-05" db="EMBL/GenBank/DDBJ databases">
        <authorList>
            <person name="Zahm M."/>
            <person name="Klopp C."/>
            <person name="Cabau C."/>
            <person name="Kuhl H."/>
            <person name="Suciu R."/>
            <person name="Ciorpac M."/>
            <person name="Holostenco D."/>
            <person name="Gessner J."/>
            <person name="Wuertz S."/>
            <person name="Hohne C."/>
            <person name="Stock M."/>
            <person name="Gislard M."/>
            <person name="Lluch J."/>
            <person name="Milhes M."/>
            <person name="Lampietro C."/>
            <person name="Lopez Roques C."/>
            <person name="Donnadieu C."/>
            <person name="Du K."/>
            <person name="Schartl M."/>
            <person name="Guiguen Y."/>
        </authorList>
    </citation>
    <scope>NUCLEOTIDE SEQUENCE [LARGE SCALE GENOMIC DNA]</scope>
    <source>
        <strain evidence="3">Hh-F2</strain>
        <tissue evidence="3">Blood</tissue>
    </source>
</reference>
<dbReference type="EMBL" id="JAHFZB010000005">
    <property type="protein sequence ID" value="KAK6489764.1"/>
    <property type="molecule type" value="Genomic_DNA"/>
</dbReference>
<gene>
    <name evidence="3" type="ORF">HHUSO_G6677</name>
</gene>
<dbReference type="Pfam" id="PF15179">
    <property type="entry name" value="Myc_target_1"/>
    <property type="match status" value="1"/>
</dbReference>
<evidence type="ECO:0000256" key="1">
    <source>
        <dbReference type="SAM" id="MobiDB-lite"/>
    </source>
</evidence>
<evidence type="ECO:0000313" key="4">
    <source>
        <dbReference type="Proteomes" id="UP001369086"/>
    </source>
</evidence>
<accession>A0ABR0ZYJ5</accession>
<sequence>MDTNNTESQHYLTLPENFYDHLILSFSLSMVVGLMIGALIWILLTWLSRRRASARISRRNPRQSRTSPHSLLHSRSGFYRNSSYDRRSNNSLASAALTFQRQASLEQADPFARKPSFRASTFHPLLQCSQIAREAEEGSQTTLPRSNAGSMVNVGGLARPDSFWSNSSLRGFHATQTPPPAYETVIRAYQETCT</sequence>